<dbReference type="PRINTS" id="PR00719">
    <property type="entry name" value="LMWPTPASE"/>
</dbReference>
<keyword evidence="4" id="KW-0904">Protein phosphatase</keyword>
<dbReference type="CDD" id="cd16343">
    <property type="entry name" value="LMWPTP"/>
    <property type="match status" value="1"/>
</dbReference>
<comment type="similarity">
    <text evidence="1">Belongs to the low molecular weight phosphotyrosine protein phosphatase family.</text>
</comment>
<dbReference type="InterPro" id="IPR050438">
    <property type="entry name" value="LMW_PTPase"/>
</dbReference>
<feature type="active site" description="Nucleophile" evidence="5">
    <location>
        <position position="13"/>
    </location>
</feature>
<proteinExistence type="inferred from homology"/>
<dbReference type="GO" id="GO:0004725">
    <property type="term" value="F:protein tyrosine phosphatase activity"/>
    <property type="evidence" value="ECO:0007669"/>
    <property type="project" value="UniProtKB-EC"/>
</dbReference>
<feature type="active site" description="Nucleophile" evidence="5">
    <location>
        <position position="7"/>
    </location>
</feature>
<reference evidence="7 8" key="1">
    <citation type="submission" date="2016-10" db="EMBL/GenBank/DDBJ databases">
        <authorList>
            <person name="de Groot N.N."/>
        </authorList>
    </citation>
    <scope>NUCLEOTIDE SEQUENCE [LARGE SCALE GENOMIC DNA]</scope>
    <source>
        <strain evidence="7 8">DSM 28286</strain>
    </source>
</reference>
<sequence length="160" mass="18210">MRILMVCLGNICRSPLAEGIMQHKADKAGLNWQVDSAGTANYHVGEPPHRLSQKVAKLNGVDISNQCCRQFVKEDMLRFDKIYAMDKDIYNDIKRISGELWDPSKTALLMNEVYPGKNMDVPDPWYGTEQGYHEVYAMIDNACDIIIKKYAPTVKDKKLV</sequence>
<protein>
    <recommendedName>
        <fullName evidence="2">protein-tyrosine-phosphatase</fullName>
        <ecNumber evidence="2">3.1.3.48</ecNumber>
    </recommendedName>
</protein>
<keyword evidence="3" id="KW-0378">Hydrolase</keyword>
<evidence type="ECO:0000313" key="8">
    <source>
        <dbReference type="Proteomes" id="UP000199031"/>
    </source>
</evidence>
<dbReference type="SMART" id="SM00226">
    <property type="entry name" value="LMWPc"/>
    <property type="match status" value="1"/>
</dbReference>
<dbReference type="InterPro" id="IPR023485">
    <property type="entry name" value="Ptyr_pPase"/>
</dbReference>
<name>A0A1I5U4I9_9BACT</name>
<gene>
    <name evidence="7" type="ORF">SAMN05444277_10323</name>
</gene>
<organism evidence="7 8">
    <name type="scientific">Parafilimonas terrae</name>
    <dbReference type="NCBI Taxonomy" id="1465490"/>
    <lineage>
        <taxon>Bacteria</taxon>
        <taxon>Pseudomonadati</taxon>
        <taxon>Bacteroidota</taxon>
        <taxon>Chitinophagia</taxon>
        <taxon>Chitinophagales</taxon>
        <taxon>Chitinophagaceae</taxon>
        <taxon>Parafilimonas</taxon>
    </lineage>
</organism>
<evidence type="ECO:0000256" key="3">
    <source>
        <dbReference type="ARBA" id="ARBA00022801"/>
    </source>
</evidence>
<dbReference type="SUPFAM" id="SSF52788">
    <property type="entry name" value="Phosphotyrosine protein phosphatases I"/>
    <property type="match status" value="1"/>
</dbReference>
<dbReference type="Proteomes" id="UP000199031">
    <property type="component" value="Unassembled WGS sequence"/>
</dbReference>
<evidence type="ECO:0000313" key="7">
    <source>
        <dbReference type="EMBL" id="SFP89466.1"/>
    </source>
</evidence>
<evidence type="ECO:0000256" key="5">
    <source>
        <dbReference type="PIRSR" id="PIRSR617867-1"/>
    </source>
</evidence>
<dbReference type="RefSeq" id="WP_245751266.1">
    <property type="nucleotide sequence ID" value="NZ_FOXQ01000003.1"/>
</dbReference>
<feature type="domain" description="Phosphotyrosine protein phosphatase I" evidence="6">
    <location>
        <begin position="1"/>
        <end position="149"/>
    </location>
</feature>
<dbReference type="PANTHER" id="PTHR11717:SF7">
    <property type="entry name" value="LOW MOLECULAR WEIGHT PHOSPHOTYROSINE PROTEIN PHOSPHATASE"/>
    <property type="match status" value="1"/>
</dbReference>
<dbReference type="Gene3D" id="3.40.50.2300">
    <property type="match status" value="1"/>
</dbReference>
<evidence type="ECO:0000256" key="2">
    <source>
        <dbReference type="ARBA" id="ARBA00013064"/>
    </source>
</evidence>
<dbReference type="EC" id="3.1.3.48" evidence="2"/>
<dbReference type="EMBL" id="FOXQ01000003">
    <property type="protein sequence ID" value="SFP89466.1"/>
    <property type="molecule type" value="Genomic_DNA"/>
</dbReference>
<dbReference type="InterPro" id="IPR017867">
    <property type="entry name" value="Tyr_phospatase_low_mol_wt"/>
</dbReference>
<dbReference type="PANTHER" id="PTHR11717">
    <property type="entry name" value="LOW MOLECULAR WEIGHT PROTEIN TYROSINE PHOSPHATASE"/>
    <property type="match status" value="1"/>
</dbReference>
<dbReference type="STRING" id="1465490.SAMN05444277_10323"/>
<evidence type="ECO:0000256" key="4">
    <source>
        <dbReference type="ARBA" id="ARBA00022912"/>
    </source>
</evidence>
<dbReference type="InterPro" id="IPR036196">
    <property type="entry name" value="Ptyr_pPase_sf"/>
</dbReference>
<feature type="active site" description="Proton donor" evidence="5">
    <location>
        <position position="123"/>
    </location>
</feature>
<dbReference type="AlphaFoldDB" id="A0A1I5U4I9"/>
<evidence type="ECO:0000259" key="6">
    <source>
        <dbReference type="SMART" id="SM00226"/>
    </source>
</evidence>
<evidence type="ECO:0000256" key="1">
    <source>
        <dbReference type="ARBA" id="ARBA00011063"/>
    </source>
</evidence>
<dbReference type="Pfam" id="PF01451">
    <property type="entry name" value="LMWPc"/>
    <property type="match status" value="1"/>
</dbReference>
<accession>A0A1I5U4I9</accession>
<keyword evidence="8" id="KW-1185">Reference proteome</keyword>